<dbReference type="Proteomes" id="UP000019462">
    <property type="component" value="Unassembled WGS sequence"/>
</dbReference>
<comment type="caution">
    <text evidence="2">The sequence shown here is derived from an EMBL/GenBank/DDBJ whole genome shotgun (WGS) entry which is preliminary data.</text>
</comment>
<keyword evidence="1" id="KW-1133">Transmembrane helix</keyword>
<organism evidence="2 3">
    <name type="scientific">Moesziomyces aphidis</name>
    <name type="common">Pseudozyma aphidis</name>
    <dbReference type="NCBI Taxonomy" id="84754"/>
    <lineage>
        <taxon>Eukaryota</taxon>
        <taxon>Fungi</taxon>
        <taxon>Dikarya</taxon>
        <taxon>Basidiomycota</taxon>
        <taxon>Ustilaginomycotina</taxon>
        <taxon>Ustilaginomycetes</taxon>
        <taxon>Ustilaginales</taxon>
        <taxon>Ustilaginaceae</taxon>
        <taxon>Moesziomyces</taxon>
    </lineage>
</organism>
<gene>
    <name evidence="2" type="ORF">PaG_00756</name>
</gene>
<proteinExistence type="predicted"/>
<dbReference type="EMBL" id="AWNI01000004">
    <property type="protein sequence ID" value="ETS64792.1"/>
    <property type="molecule type" value="Genomic_DNA"/>
</dbReference>
<evidence type="ECO:0000313" key="3">
    <source>
        <dbReference type="Proteomes" id="UP000019462"/>
    </source>
</evidence>
<sequence length="96" mass="10244">MSGNAALDTSTPNAPSLPPRLAVLTLVDSGQRITSAPITTPVGPALAIVAVLLFPRSASLRLRFVTQFVRRATLDHRRTRPLLVPVAPTQQLVVIV</sequence>
<dbReference type="AlphaFoldDB" id="W3VVF6"/>
<evidence type="ECO:0000313" key="2">
    <source>
        <dbReference type="EMBL" id="ETS64792.1"/>
    </source>
</evidence>
<accession>W3VVF6</accession>
<reference evidence="2 3" key="1">
    <citation type="journal article" date="2014" name="Genome Announc.">
        <title>Genome sequence of the basidiomycetous fungus Pseudozyma aphidis DSM70725, an efficient producer of biosurfactant mannosylerythritol lipids.</title>
        <authorList>
            <person name="Lorenz S."/>
            <person name="Guenther M."/>
            <person name="Grumaz C."/>
            <person name="Rupp S."/>
            <person name="Zibek S."/>
            <person name="Sohn K."/>
        </authorList>
    </citation>
    <scope>NUCLEOTIDE SEQUENCE [LARGE SCALE GENOMIC DNA]</scope>
    <source>
        <strain evidence="3">ATCC 32657 / CBS 517.83 / DSM 70725 / JCM 10318 / NBRC 10182 / NRRL Y-7954 / St-0401</strain>
    </source>
</reference>
<keyword evidence="3" id="KW-1185">Reference proteome</keyword>
<protein>
    <submittedName>
        <fullName evidence="2">Uncharacterized protein</fullName>
    </submittedName>
</protein>
<name>W3VVF6_MOEAP</name>
<keyword evidence="1" id="KW-0812">Transmembrane</keyword>
<dbReference type="OrthoDB" id="10524490at2759"/>
<evidence type="ECO:0000256" key="1">
    <source>
        <dbReference type="SAM" id="Phobius"/>
    </source>
</evidence>
<dbReference type="HOGENOM" id="CLU_2360623_0_0_1"/>
<feature type="transmembrane region" description="Helical" evidence="1">
    <location>
        <begin position="33"/>
        <end position="54"/>
    </location>
</feature>
<keyword evidence="1" id="KW-0472">Membrane</keyword>